<feature type="active site" description="Proton donor/acceptor" evidence="9">
    <location>
        <position position="464"/>
    </location>
</feature>
<keyword evidence="8" id="KW-0539">Nucleus</keyword>
<dbReference type="FunFam" id="3.30.870.10:FF:000038">
    <property type="entry name" value="Probable tyrosyl-DNA phosphodiesterase"/>
    <property type="match status" value="1"/>
</dbReference>
<dbReference type="GO" id="GO:0005634">
    <property type="term" value="C:nucleus"/>
    <property type="evidence" value="ECO:0007669"/>
    <property type="project" value="UniProtKB-SubCell"/>
</dbReference>
<comment type="subcellular location">
    <subcellularLocation>
        <location evidence="1">Nucleus</location>
    </subcellularLocation>
</comment>
<dbReference type="PANTHER" id="PTHR12415:SF0">
    <property type="entry name" value="TYROSYL-DNA PHOSPHODIESTERASE 1"/>
    <property type="match status" value="1"/>
</dbReference>
<evidence type="ECO:0000256" key="9">
    <source>
        <dbReference type="PIRSR" id="PIRSR610347-1"/>
    </source>
</evidence>
<keyword evidence="6" id="KW-0269">Exonuclease</keyword>
<feature type="region of interest" description="Disordered" evidence="12">
    <location>
        <begin position="1"/>
        <end position="83"/>
    </location>
</feature>
<dbReference type="SUPFAM" id="SSF56024">
    <property type="entry name" value="Phospholipase D/nuclease"/>
    <property type="match status" value="2"/>
</dbReference>
<evidence type="ECO:0000256" key="10">
    <source>
        <dbReference type="PIRSR" id="PIRSR610347-2"/>
    </source>
</evidence>
<evidence type="ECO:0000256" key="7">
    <source>
        <dbReference type="ARBA" id="ARBA00023204"/>
    </source>
</evidence>
<dbReference type="GO" id="GO:0003697">
    <property type="term" value="F:single-stranded DNA binding"/>
    <property type="evidence" value="ECO:0007669"/>
    <property type="project" value="TreeGrafter"/>
</dbReference>
<gene>
    <name evidence="13" type="ORF">P171DRAFT_437447</name>
</gene>
<keyword evidence="5" id="KW-0378">Hydrolase</keyword>
<keyword evidence="7" id="KW-0234">DNA repair</keyword>
<dbReference type="GO" id="GO:0006281">
    <property type="term" value="P:DNA repair"/>
    <property type="evidence" value="ECO:0007669"/>
    <property type="project" value="UniProtKB-KW"/>
</dbReference>
<evidence type="ECO:0000313" key="14">
    <source>
        <dbReference type="Proteomes" id="UP000799764"/>
    </source>
</evidence>
<dbReference type="InterPro" id="IPR010347">
    <property type="entry name" value="Tdp1"/>
</dbReference>
<dbReference type="GO" id="GO:0004527">
    <property type="term" value="F:exonuclease activity"/>
    <property type="evidence" value="ECO:0007669"/>
    <property type="project" value="UniProtKB-KW"/>
</dbReference>
<feature type="binding site" evidence="10">
    <location>
        <position position="207"/>
    </location>
    <ligand>
        <name>substrate</name>
    </ligand>
</feature>
<protein>
    <submittedName>
        <fullName evidence="13">Phospholipase D/nuclease</fullName>
    </submittedName>
</protein>
<evidence type="ECO:0000256" key="2">
    <source>
        <dbReference type="ARBA" id="ARBA00010205"/>
    </source>
</evidence>
<evidence type="ECO:0000256" key="11">
    <source>
        <dbReference type="PIRSR" id="PIRSR610347-3"/>
    </source>
</evidence>
<proteinExistence type="inferred from homology"/>
<evidence type="ECO:0000256" key="3">
    <source>
        <dbReference type="ARBA" id="ARBA00022722"/>
    </source>
</evidence>
<keyword evidence="3" id="KW-0540">Nuclease</keyword>
<dbReference type="PANTHER" id="PTHR12415">
    <property type="entry name" value="TYROSYL-DNA PHOSPHODIESTERASE 1"/>
    <property type="match status" value="1"/>
</dbReference>
<sequence length="601" mass="66681">MTSAEGEHEGPPNKRRKLDADVNGAGCTPSSTSEEAIADEATATSLQRPISPPPLRSRQRTPHTSHLHDAHVTEPSPADEAVSTSCRATVEEEPDHKKSKVVRSPVQLSRIRDLAPHQNEDSVGLRDILGDPMIKECWNFNYLFDVDFVMSHFDTDVRDIVQVKIIHGFWKNVDERRIAMLEAAERYPNVQTISAYLPDPFGTHHTKMLILFQHDDFAQIVIHTANMIERDWTNMTQAVWKSPLLPLQMSPTPSPTDVTLPIGTGGRFMKDLLFYLNAYGRRLHGLTEQLVNYDPSAIRAAFLGSAPSRQKPAAARPSIQTSFGWLGLKQILSTTPVQPTSSTPNIVAQVSSIATLGATPTWLNHFHSVLNRTASSNRTFFAPAPKNPSPSLNIIFPTAPEIRTSLDGYASGASIHTKTQSPVQQKQLEYLRPLLCHWKHQDSHLSAVTPEQRREAHRGPAAPHIKTYVRFADEGRTGIDWAMVTSANLSKQAWGEVENKKGEVWVQSYEAGVVVWPGLFSDEDGDEGAVMVPVFGQDRPLVGDVGEEKGKGKGKGKGKTVVGFRMPYDLPLSPYGEDEVPWCATMPDNEEDWMGRVWNGY</sequence>
<evidence type="ECO:0000256" key="1">
    <source>
        <dbReference type="ARBA" id="ARBA00004123"/>
    </source>
</evidence>
<feature type="compositionally biased region" description="Basic and acidic residues" evidence="12">
    <location>
        <begin position="1"/>
        <end position="12"/>
    </location>
</feature>
<evidence type="ECO:0000256" key="6">
    <source>
        <dbReference type="ARBA" id="ARBA00022839"/>
    </source>
</evidence>
<reference evidence="13" key="1">
    <citation type="journal article" date="2020" name="Stud. Mycol.">
        <title>101 Dothideomycetes genomes: a test case for predicting lifestyles and emergence of pathogens.</title>
        <authorList>
            <person name="Haridas S."/>
            <person name="Albert R."/>
            <person name="Binder M."/>
            <person name="Bloem J."/>
            <person name="Labutti K."/>
            <person name="Salamov A."/>
            <person name="Andreopoulos B."/>
            <person name="Baker S."/>
            <person name="Barry K."/>
            <person name="Bills G."/>
            <person name="Bluhm B."/>
            <person name="Cannon C."/>
            <person name="Castanera R."/>
            <person name="Culley D."/>
            <person name="Daum C."/>
            <person name="Ezra D."/>
            <person name="Gonzalez J."/>
            <person name="Henrissat B."/>
            <person name="Kuo A."/>
            <person name="Liang C."/>
            <person name="Lipzen A."/>
            <person name="Lutzoni F."/>
            <person name="Magnuson J."/>
            <person name="Mondo S."/>
            <person name="Nolan M."/>
            <person name="Ohm R."/>
            <person name="Pangilinan J."/>
            <person name="Park H.-J."/>
            <person name="Ramirez L."/>
            <person name="Alfaro M."/>
            <person name="Sun H."/>
            <person name="Tritt A."/>
            <person name="Yoshinaga Y."/>
            <person name="Zwiers L.-H."/>
            <person name="Turgeon B."/>
            <person name="Goodwin S."/>
            <person name="Spatafora J."/>
            <person name="Crous P."/>
            <person name="Grigoriev I."/>
        </authorList>
    </citation>
    <scope>NUCLEOTIDE SEQUENCE</scope>
    <source>
        <strain evidence="13">CBS 690.94</strain>
    </source>
</reference>
<comment type="caution">
    <text evidence="13">The sequence shown here is derived from an EMBL/GenBank/DDBJ whole genome shotgun (WGS) entry which is preliminary data.</text>
</comment>
<feature type="binding site" evidence="10">
    <location>
        <position position="466"/>
    </location>
    <ligand>
        <name>substrate</name>
    </ligand>
</feature>
<evidence type="ECO:0000313" key="13">
    <source>
        <dbReference type="EMBL" id="KAF2437831.1"/>
    </source>
</evidence>
<dbReference type="Gene3D" id="3.30.870.10">
    <property type="entry name" value="Endonuclease Chain A"/>
    <property type="match status" value="2"/>
</dbReference>
<dbReference type="OrthoDB" id="47785at2759"/>
<evidence type="ECO:0000256" key="8">
    <source>
        <dbReference type="ARBA" id="ARBA00023242"/>
    </source>
</evidence>
<dbReference type="CDD" id="cd09123">
    <property type="entry name" value="PLDc_Tdp1_2"/>
    <property type="match status" value="1"/>
</dbReference>
<dbReference type="Proteomes" id="UP000799764">
    <property type="component" value="Unassembled WGS sequence"/>
</dbReference>
<accession>A0A9P4P7E9</accession>
<keyword evidence="14" id="KW-1185">Reference proteome</keyword>
<evidence type="ECO:0000256" key="12">
    <source>
        <dbReference type="SAM" id="MobiDB-lite"/>
    </source>
</evidence>
<comment type="similarity">
    <text evidence="2">Belongs to the tyrosyl-DNA phosphodiesterase family.</text>
</comment>
<dbReference type="Pfam" id="PF06087">
    <property type="entry name" value="Tyr-DNA_phospho"/>
    <property type="match status" value="1"/>
</dbReference>
<dbReference type="EMBL" id="MU001514">
    <property type="protein sequence ID" value="KAF2437831.1"/>
    <property type="molecule type" value="Genomic_DNA"/>
</dbReference>
<feature type="active site" description="Nucleophile" evidence="9">
    <location>
        <position position="205"/>
    </location>
</feature>
<evidence type="ECO:0000256" key="5">
    <source>
        <dbReference type="ARBA" id="ARBA00022801"/>
    </source>
</evidence>
<organism evidence="13 14">
    <name type="scientific">Karstenula rhodostoma CBS 690.94</name>
    <dbReference type="NCBI Taxonomy" id="1392251"/>
    <lineage>
        <taxon>Eukaryota</taxon>
        <taxon>Fungi</taxon>
        <taxon>Dikarya</taxon>
        <taxon>Ascomycota</taxon>
        <taxon>Pezizomycotina</taxon>
        <taxon>Dothideomycetes</taxon>
        <taxon>Pleosporomycetidae</taxon>
        <taxon>Pleosporales</taxon>
        <taxon>Massarineae</taxon>
        <taxon>Didymosphaeriaceae</taxon>
        <taxon>Karstenula</taxon>
    </lineage>
</organism>
<dbReference type="AlphaFoldDB" id="A0A9P4P7E9"/>
<dbReference type="GO" id="GO:0003690">
    <property type="term" value="F:double-stranded DNA binding"/>
    <property type="evidence" value="ECO:0007669"/>
    <property type="project" value="TreeGrafter"/>
</dbReference>
<dbReference type="GO" id="GO:0017005">
    <property type="term" value="F:3'-tyrosyl-DNA phosphodiesterase activity"/>
    <property type="evidence" value="ECO:0007669"/>
    <property type="project" value="TreeGrafter"/>
</dbReference>
<keyword evidence="4" id="KW-0227">DNA damage</keyword>
<evidence type="ECO:0000256" key="4">
    <source>
        <dbReference type="ARBA" id="ARBA00022763"/>
    </source>
</evidence>
<feature type="site" description="Interaction with DNA" evidence="11">
    <location>
        <position position="490"/>
    </location>
</feature>
<dbReference type="CDD" id="cd09194">
    <property type="entry name" value="PLDc_yTdp1_1"/>
    <property type="match status" value="1"/>
</dbReference>
<name>A0A9P4P7E9_9PLEO</name>